<sequence>MDEVIEAAFVEKGIHYKIRLTVQQTDSFSILLIDEDQPERWEGIFTGQIISKLTDSVGSKKKVTIFWKMLQNAVLKNSHEVSYTILTQDEINELTNKSASQSSSRTSNSNMNDARFFILEQINEFDHTKFPLRLYKKPYTFDELKAIIRNLKSENNRLQSSEQSSTQRERVQALEQQIYALNGSMKKLIDEKDSVINALRRQINDLEEQARNRPKAQRTVGARKFTTNQNDSLRQNRVNRTGVSNNNSRNTPTTRKKTTTTTTTVAKSNSRFNSSNMRNSRFSSASSSAAGSRRSSAANSRNSSVASSRRSSGVNSARSSASNSRRSSANNSRPSSRNSNGSFRRFNPTEWVRNHQSGGSSRNNSRNQSPMTSYKSTKRVSSNARGGVTPTDTHLNRLHALIQNKYKNFK</sequence>
<evidence type="ECO:0000256" key="1">
    <source>
        <dbReference type="SAM" id="MobiDB-lite"/>
    </source>
</evidence>
<evidence type="ECO:0000313" key="2">
    <source>
        <dbReference type="EMBL" id="OHT10404.1"/>
    </source>
</evidence>
<feature type="compositionally biased region" description="Low complexity" evidence="1">
    <location>
        <begin position="356"/>
        <end position="369"/>
    </location>
</feature>
<feature type="region of interest" description="Disordered" evidence="1">
    <location>
        <begin position="207"/>
        <end position="392"/>
    </location>
</feature>
<dbReference type="VEuPathDB" id="TrichDB:TRFO_20374"/>
<evidence type="ECO:0000313" key="3">
    <source>
        <dbReference type="Proteomes" id="UP000179807"/>
    </source>
</evidence>
<dbReference type="InterPro" id="IPR049733">
    <property type="entry name" value="CCDC61_N"/>
</dbReference>
<organism evidence="2 3">
    <name type="scientific">Tritrichomonas foetus</name>
    <dbReference type="NCBI Taxonomy" id="1144522"/>
    <lineage>
        <taxon>Eukaryota</taxon>
        <taxon>Metamonada</taxon>
        <taxon>Parabasalia</taxon>
        <taxon>Tritrichomonadida</taxon>
        <taxon>Tritrichomonadidae</taxon>
        <taxon>Tritrichomonas</taxon>
    </lineage>
</organism>
<comment type="caution">
    <text evidence="2">The sequence shown here is derived from an EMBL/GenBank/DDBJ whole genome shotgun (WGS) entry which is preliminary data.</text>
</comment>
<feature type="compositionally biased region" description="Low complexity" evidence="1">
    <location>
        <begin position="245"/>
        <end position="346"/>
    </location>
</feature>
<feature type="compositionally biased region" description="Polar residues" evidence="1">
    <location>
        <begin position="370"/>
        <end position="384"/>
    </location>
</feature>
<dbReference type="GeneID" id="94836063"/>
<proteinExistence type="predicted"/>
<dbReference type="EMBL" id="MLAK01000613">
    <property type="protein sequence ID" value="OHT10404.1"/>
    <property type="molecule type" value="Genomic_DNA"/>
</dbReference>
<reference evidence="2" key="1">
    <citation type="submission" date="2016-10" db="EMBL/GenBank/DDBJ databases">
        <authorList>
            <person name="Benchimol M."/>
            <person name="Almeida L.G."/>
            <person name="Vasconcelos A.T."/>
            <person name="Perreira-Neves A."/>
            <person name="Rosa I.A."/>
            <person name="Tasca T."/>
            <person name="Bogo M.R."/>
            <person name="de Souza W."/>
        </authorList>
    </citation>
    <scope>NUCLEOTIDE SEQUENCE [LARGE SCALE GENOMIC DNA]</scope>
    <source>
        <strain evidence="2">K</strain>
    </source>
</reference>
<dbReference type="RefSeq" id="XP_068363540.1">
    <property type="nucleotide sequence ID" value="XM_068501359.1"/>
</dbReference>
<dbReference type="CDD" id="cd22284">
    <property type="entry name" value="HD_CCDC61_N"/>
    <property type="match status" value="1"/>
</dbReference>
<feature type="compositionally biased region" description="Polar residues" evidence="1">
    <location>
        <begin position="225"/>
        <end position="244"/>
    </location>
</feature>
<keyword evidence="3" id="KW-1185">Reference proteome</keyword>
<gene>
    <name evidence="2" type="ORF">TRFO_20374</name>
</gene>
<name>A0A1J4KKS9_9EUKA</name>
<accession>A0A1J4KKS9</accession>
<dbReference type="AlphaFoldDB" id="A0A1J4KKS9"/>
<protein>
    <submittedName>
        <fullName evidence="2">Uncharacterized protein</fullName>
    </submittedName>
</protein>
<dbReference type="Proteomes" id="UP000179807">
    <property type="component" value="Unassembled WGS sequence"/>
</dbReference>